<feature type="compositionally biased region" description="Polar residues" evidence="1">
    <location>
        <begin position="59"/>
        <end position="73"/>
    </location>
</feature>
<keyword evidence="3" id="KW-1185">Reference proteome</keyword>
<organism evidence="2 3">
    <name type="scientific">Mycena metata</name>
    <dbReference type="NCBI Taxonomy" id="1033252"/>
    <lineage>
        <taxon>Eukaryota</taxon>
        <taxon>Fungi</taxon>
        <taxon>Dikarya</taxon>
        <taxon>Basidiomycota</taxon>
        <taxon>Agaricomycotina</taxon>
        <taxon>Agaricomycetes</taxon>
        <taxon>Agaricomycetidae</taxon>
        <taxon>Agaricales</taxon>
        <taxon>Marasmiineae</taxon>
        <taxon>Mycenaceae</taxon>
        <taxon>Mycena</taxon>
    </lineage>
</organism>
<accession>A0AAD7DM61</accession>
<reference evidence="2" key="1">
    <citation type="submission" date="2023-03" db="EMBL/GenBank/DDBJ databases">
        <title>Massive genome expansion in bonnet fungi (Mycena s.s.) driven by repeated elements and novel gene families across ecological guilds.</title>
        <authorList>
            <consortium name="Lawrence Berkeley National Laboratory"/>
            <person name="Harder C.B."/>
            <person name="Miyauchi S."/>
            <person name="Viragh M."/>
            <person name="Kuo A."/>
            <person name="Thoen E."/>
            <person name="Andreopoulos B."/>
            <person name="Lu D."/>
            <person name="Skrede I."/>
            <person name="Drula E."/>
            <person name="Henrissat B."/>
            <person name="Morin E."/>
            <person name="Kohler A."/>
            <person name="Barry K."/>
            <person name="LaButti K."/>
            <person name="Morin E."/>
            <person name="Salamov A."/>
            <person name="Lipzen A."/>
            <person name="Mereny Z."/>
            <person name="Hegedus B."/>
            <person name="Baldrian P."/>
            <person name="Stursova M."/>
            <person name="Weitz H."/>
            <person name="Taylor A."/>
            <person name="Grigoriev I.V."/>
            <person name="Nagy L.G."/>
            <person name="Martin F."/>
            <person name="Kauserud H."/>
        </authorList>
    </citation>
    <scope>NUCLEOTIDE SEQUENCE</scope>
    <source>
        <strain evidence="2">CBHHK182m</strain>
    </source>
</reference>
<evidence type="ECO:0000313" key="2">
    <source>
        <dbReference type="EMBL" id="KAJ7694953.1"/>
    </source>
</evidence>
<protein>
    <submittedName>
        <fullName evidence="2">Uncharacterized protein</fullName>
    </submittedName>
</protein>
<name>A0AAD7DM61_9AGAR</name>
<evidence type="ECO:0000313" key="3">
    <source>
        <dbReference type="Proteomes" id="UP001215598"/>
    </source>
</evidence>
<evidence type="ECO:0000256" key="1">
    <source>
        <dbReference type="SAM" id="MobiDB-lite"/>
    </source>
</evidence>
<dbReference type="Proteomes" id="UP001215598">
    <property type="component" value="Unassembled WGS sequence"/>
</dbReference>
<comment type="caution">
    <text evidence="2">The sequence shown here is derived from an EMBL/GenBank/DDBJ whole genome shotgun (WGS) entry which is preliminary data.</text>
</comment>
<dbReference type="EMBL" id="JARKIB010000670">
    <property type="protein sequence ID" value="KAJ7694953.1"/>
    <property type="molecule type" value="Genomic_DNA"/>
</dbReference>
<dbReference type="AlphaFoldDB" id="A0AAD7DM61"/>
<gene>
    <name evidence="2" type="ORF">B0H16DRAFT_1750872</name>
</gene>
<proteinExistence type="predicted"/>
<sequence>MAPKVCWQDPDGRKVLNTIVKKVIPQWANRLRAVQEELVPPILDGEDDTPKTGAIPGESLSQYTEDHPGSQSTHKLKYRARGVIAPVKPSRESSFTSLKVRVVESKQYGLERTEDVQGDTAYACLSI</sequence>
<feature type="region of interest" description="Disordered" evidence="1">
    <location>
        <begin position="41"/>
        <end position="78"/>
    </location>
</feature>